<feature type="domain" description="CBS" evidence="5">
    <location>
        <begin position="11"/>
        <end position="66"/>
    </location>
</feature>
<evidence type="ECO:0000256" key="2">
    <source>
        <dbReference type="PROSITE-ProRule" id="PRU00703"/>
    </source>
</evidence>
<dbReference type="EMBL" id="QFXE01000008">
    <property type="protein sequence ID" value="RDH86606.1"/>
    <property type="molecule type" value="Genomic_DNA"/>
</dbReference>
<dbReference type="InterPro" id="IPR046342">
    <property type="entry name" value="CBS_dom_sf"/>
</dbReference>
<evidence type="ECO:0000259" key="3">
    <source>
        <dbReference type="PROSITE" id="PS50112"/>
    </source>
</evidence>
<dbReference type="Pfam" id="PF13426">
    <property type="entry name" value="PAS_9"/>
    <property type="match status" value="2"/>
</dbReference>
<dbReference type="Gene3D" id="3.30.565.10">
    <property type="entry name" value="Histidine kinase-like ATPase, C-terminal domain"/>
    <property type="match status" value="1"/>
</dbReference>
<accession>A0A370DNW3</accession>
<dbReference type="InterPro" id="IPR036890">
    <property type="entry name" value="HATPase_C_sf"/>
</dbReference>
<dbReference type="Gene3D" id="3.10.580.10">
    <property type="entry name" value="CBS-domain"/>
    <property type="match status" value="2"/>
</dbReference>
<gene>
    <name evidence="6" type="ORF">DIZ78_06780</name>
</gene>
<feature type="domain" description="CBS" evidence="5">
    <location>
        <begin position="140"/>
        <end position="195"/>
    </location>
</feature>
<comment type="caution">
    <text evidence="6">The sequence shown here is derived from an EMBL/GenBank/DDBJ whole genome shotgun (WGS) entry which is preliminary data.</text>
</comment>
<dbReference type="InterPro" id="IPR000700">
    <property type="entry name" value="PAS-assoc_C"/>
</dbReference>
<dbReference type="Pfam" id="PF07568">
    <property type="entry name" value="HisKA_2"/>
    <property type="match status" value="1"/>
</dbReference>
<keyword evidence="7" id="KW-1185">Reference proteome</keyword>
<dbReference type="PROSITE" id="PS50113">
    <property type="entry name" value="PAC"/>
    <property type="match status" value="2"/>
</dbReference>
<feature type="domain" description="PAC" evidence="4">
    <location>
        <begin position="484"/>
        <end position="536"/>
    </location>
</feature>
<dbReference type="Gene3D" id="3.30.450.20">
    <property type="entry name" value="PAS domain"/>
    <property type="match status" value="2"/>
</dbReference>
<proteinExistence type="predicted"/>
<dbReference type="InterPro" id="IPR000644">
    <property type="entry name" value="CBS_dom"/>
</dbReference>
<reference evidence="6 7" key="1">
    <citation type="journal article" date="2018" name="ISME J.">
        <title>Endosymbiont genomes yield clues of tubeworm success.</title>
        <authorList>
            <person name="Li Y."/>
            <person name="Liles M.R."/>
            <person name="Halanych K.M."/>
        </authorList>
    </citation>
    <scope>NUCLEOTIDE SEQUENCE [LARGE SCALE GENOMIC DNA]</scope>
    <source>
        <strain evidence="6">A1462</strain>
    </source>
</reference>
<feature type="domain" description="PAC" evidence="4">
    <location>
        <begin position="355"/>
        <end position="408"/>
    </location>
</feature>
<protein>
    <recommendedName>
        <fullName evidence="8">Histidine kinase</fullName>
    </recommendedName>
</protein>
<dbReference type="SUPFAM" id="SSF54631">
    <property type="entry name" value="CBS-domain pair"/>
    <property type="match status" value="2"/>
</dbReference>
<sequence>MKPVKTLADLLTSSVVTVSPETPLAAALHTLVEKRISCLVVKEDDLPIGIITERDLVRHASSVADIQRHLVGSVMSKGLVTAQQTLDYREAYECFAENQIRHLVVVDDSGRLAGIVTETDIMRHMGLEHFLQYTGLSNVMTRSVATLGPKVPLNQAVERMSSSRISCIVVEEDGFPLGMLTERDAVRLLDDGIDFTSVPLERVMVSPVHTVDVGIGLHEASVRMQTLGVRRLVVVNKAGLIEGLVTEHDVVKGVHGKYVELLKEVIARQAGTLKQVRKQLSEKTLLDNLLRSSSDIAVISTDLEYQITFCNQLASHLLDLGQADVYGQKLTEVLGRSGMESGIFTHGARLVPGMGSYDYPITRKGETRTEYFDARVFGIWDDTTQLAGFVLTMKDITAKQQAEIALRESEARLNSMFRNAAAGMAMADFPGGRFTRVNPEFCRMLGYSEEELLTKSVLDVIYPDDRETSRTRINDALKEQISGYQVEVCHQRKDGSPIWCLVSMGYIRDEAGTKSSGVALLQDITEKRRAEQQRLVQQNAVTREVHHRIKNHLQGVIGLLRERSQQHPNVYDILNDAISQVESVALVHGLLGRQQDRVLDFAEMLESIVASVEFLAGIVIERCSVAEPVQDCRVVEDKSVAIALVINELLVNAVKHCDKTISPPPVAVTAQWQEENRLLLSVSNRGCLPEAFDFVTGVGFGTGLELVKSMLPGRGARLSVTQEGDVVLATLMLEAPVISLQQSSPESAAAGSNPA</sequence>
<dbReference type="SMART" id="SM00091">
    <property type="entry name" value="PAS"/>
    <property type="match status" value="2"/>
</dbReference>
<dbReference type="NCBIfam" id="TIGR00229">
    <property type="entry name" value="sensory_box"/>
    <property type="match status" value="1"/>
</dbReference>
<name>A0A370DNW3_9GAMM</name>
<feature type="domain" description="CBS" evidence="5">
    <location>
        <begin position="75"/>
        <end position="131"/>
    </location>
</feature>
<dbReference type="SUPFAM" id="SSF55874">
    <property type="entry name" value="ATPase domain of HSP90 chaperone/DNA topoisomerase II/histidine kinase"/>
    <property type="match status" value="1"/>
</dbReference>
<dbReference type="AlphaFoldDB" id="A0A370DNW3"/>
<dbReference type="Proteomes" id="UP000254771">
    <property type="component" value="Unassembled WGS sequence"/>
</dbReference>
<evidence type="ECO:0000313" key="6">
    <source>
        <dbReference type="EMBL" id="RDH86606.1"/>
    </source>
</evidence>
<dbReference type="SMART" id="SM00116">
    <property type="entry name" value="CBS"/>
    <property type="match status" value="4"/>
</dbReference>
<dbReference type="Pfam" id="PF00571">
    <property type="entry name" value="CBS"/>
    <property type="match status" value="4"/>
</dbReference>
<feature type="domain" description="PAS" evidence="3">
    <location>
        <begin position="409"/>
        <end position="480"/>
    </location>
</feature>
<dbReference type="InterPro" id="IPR035965">
    <property type="entry name" value="PAS-like_dom_sf"/>
</dbReference>
<evidence type="ECO:0000259" key="5">
    <source>
        <dbReference type="PROSITE" id="PS51371"/>
    </source>
</evidence>
<dbReference type="PROSITE" id="PS50112">
    <property type="entry name" value="PAS"/>
    <property type="match status" value="1"/>
</dbReference>
<dbReference type="InterPro" id="IPR051257">
    <property type="entry name" value="Diverse_CBS-Domain"/>
</dbReference>
<dbReference type="PANTHER" id="PTHR43080:SF29">
    <property type="entry name" value="OS02G0818000 PROTEIN"/>
    <property type="match status" value="1"/>
</dbReference>
<evidence type="ECO:0000313" key="7">
    <source>
        <dbReference type="Proteomes" id="UP000254771"/>
    </source>
</evidence>
<keyword evidence="1 2" id="KW-0129">CBS domain</keyword>
<evidence type="ECO:0008006" key="8">
    <source>
        <dbReference type="Google" id="ProtNLM"/>
    </source>
</evidence>
<dbReference type="CDD" id="cd00130">
    <property type="entry name" value="PAS"/>
    <property type="match status" value="2"/>
</dbReference>
<dbReference type="SUPFAM" id="SSF55785">
    <property type="entry name" value="PYP-like sensor domain (PAS domain)"/>
    <property type="match status" value="2"/>
</dbReference>
<evidence type="ECO:0000259" key="4">
    <source>
        <dbReference type="PROSITE" id="PS50113"/>
    </source>
</evidence>
<dbReference type="InterPro" id="IPR011495">
    <property type="entry name" value="Sig_transdc_His_kin_sub2_dim/P"/>
</dbReference>
<organism evidence="6 7">
    <name type="scientific">endosymbiont of Escarpia spicata</name>
    <dbReference type="NCBI Taxonomy" id="2200908"/>
    <lineage>
        <taxon>Bacteria</taxon>
        <taxon>Pseudomonadati</taxon>
        <taxon>Pseudomonadota</taxon>
        <taxon>Gammaproteobacteria</taxon>
        <taxon>sulfur-oxidizing symbionts</taxon>
    </lineage>
</organism>
<feature type="domain" description="CBS" evidence="5">
    <location>
        <begin position="204"/>
        <end position="261"/>
    </location>
</feature>
<dbReference type="PANTHER" id="PTHR43080">
    <property type="entry name" value="CBS DOMAIN-CONTAINING PROTEIN CBSX3, MITOCHONDRIAL"/>
    <property type="match status" value="1"/>
</dbReference>
<evidence type="ECO:0000256" key="1">
    <source>
        <dbReference type="ARBA" id="ARBA00023122"/>
    </source>
</evidence>
<dbReference type="PROSITE" id="PS51371">
    <property type="entry name" value="CBS"/>
    <property type="match status" value="4"/>
</dbReference>
<dbReference type="InterPro" id="IPR000014">
    <property type="entry name" value="PAS"/>
</dbReference>